<keyword evidence="5" id="KW-0408">Iron</keyword>
<keyword evidence="6" id="KW-1133">Transmembrane helix</keyword>
<name>A0ABY2GZN9_9HYPO</name>
<reference evidence="7 8" key="1">
    <citation type="submission" date="2018-01" db="EMBL/GenBank/DDBJ databases">
        <title>Genome characterization of the sugarcane-associated fungus Trichoderma ghanense CCMA-1212 and their application in lignocelulose bioconversion.</title>
        <authorList>
            <person name="Steindorff A.S."/>
            <person name="Mendes T.D."/>
            <person name="Vilela E.S.D."/>
            <person name="Rodrigues D.S."/>
            <person name="Formighieri E.F."/>
            <person name="Melo I.S."/>
            <person name="Favaro L.C.L."/>
        </authorList>
    </citation>
    <scope>NUCLEOTIDE SEQUENCE [LARGE SCALE GENOMIC DNA]</scope>
    <source>
        <strain evidence="7 8">CCMA-1212</strain>
    </source>
</reference>
<dbReference type="InterPro" id="IPR036396">
    <property type="entry name" value="Cyt_P450_sf"/>
</dbReference>
<dbReference type="InterPro" id="IPR001128">
    <property type="entry name" value="Cyt_P450"/>
</dbReference>
<evidence type="ECO:0000256" key="1">
    <source>
        <dbReference type="ARBA" id="ARBA00010617"/>
    </source>
</evidence>
<comment type="similarity">
    <text evidence="1">Belongs to the cytochrome P450 family.</text>
</comment>
<comment type="caution">
    <text evidence="7">The sequence shown here is derived from an EMBL/GenBank/DDBJ whole genome shotgun (WGS) entry which is preliminary data.</text>
</comment>
<evidence type="ECO:0000313" key="8">
    <source>
        <dbReference type="Proteomes" id="UP001642720"/>
    </source>
</evidence>
<keyword evidence="4" id="KW-0560">Oxidoreductase</keyword>
<sequence length="442" mass="49657">MDQWHLDIVSPSYIFGAVAVAGFLYLVNVFASLLPQNPLRNVPGPWYIRWTSIVIKYHGLKGNRARYQHDLHLQYGPLVRLSPNEVSTTSLSSIKKIYNARETYRKTPWNKDLSVATEELLNTNHIELHRKLRRLFSGSIKGGAPTPSKGRPCDAEDRKEMERRGAADVIKWFLFMATDIIGELSFEDPFRTLEIGEVSGYTKDLDNLGYMGAVRSGFPTSIAMAKYLPLPFFRRPLQATKNMIRYAEESITRYRNLVNSDPTSVKWTLFTKVFQDSDKVKEALTPVELRANASASLVASSDSTAVALTYLVWSVCRHPAVKAALLEELRTLPSDFTPSHLPGLSYLNQVLDETLRLYSGIQSSLPRLVPDGGDGVAGHWLPQGTTFCAQAYSLHRMASVFPDPDVFDPSRWAVPTREMKDALMPFGNGSRTAKFFLTYPEA</sequence>
<keyword evidence="7" id="KW-0503">Monooxygenase</keyword>
<keyword evidence="8" id="KW-1185">Reference proteome</keyword>
<dbReference type="Proteomes" id="UP001642720">
    <property type="component" value="Unassembled WGS sequence"/>
</dbReference>
<dbReference type="InterPro" id="IPR050121">
    <property type="entry name" value="Cytochrome_P450_monoxygenase"/>
</dbReference>
<dbReference type="EMBL" id="PPTA01000009">
    <property type="protein sequence ID" value="TFB01445.1"/>
    <property type="molecule type" value="Genomic_DNA"/>
</dbReference>
<dbReference type="PANTHER" id="PTHR24305">
    <property type="entry name" value="CYTOCHROME P450"/>
    <property type="match status" value="1"/>
</dbReference>
<evidence type="ECO:0000313" key="7">
    <source>
        <dbReference type="EMBL" id="TFB01445.1"/>
    </source>
</evidence>
<dbReference type="RefSeq" id="XP_073557646.1">
    <property type="nucleotide sequence ID" value="XM_073704102.1"/>
</dbReference>
<organism evidence="7 8">
    <name type="scientific">Trichoderma ghanense</name>
    <dbReference type="NCBI Taxonomy" id="65468"/>
    <lineage>
        <taxon>Eukaryota</taxon>
        <taxon>Fungi</taxon>
        <taxon>Dikarya</taxon>
        <taxon>Ascomycota</taxon>
        <taxon>Pezizomycotina</taxon>
        <taxon>Sordariomycetes</taxon>
        <taxon>Hypocreomycetidae</taxon>
        <taxon>Hypocreales</taxon>
        <taxon>Hypocreaceae</taxon>
        <taxon>Trichoderma</taxon>
    </lineage>
</organism>
<dbReference type="PRINTS" id="PR00463">
    <property type="entry name" value="EP450I"/>
</dbReference>
<dbReference type="Gene3D" id="1.10.630.10">
    <property type="entry name" value="Cytochrome P450"/>
    <property type="match status" value="1"/>
</dbReference>
<dbReference type="InterPro" id="IPR002401">
    <property type="entry name" value="Cyt_P450_E_grp-I"/>
</dbReference>
<dbReference type="Pfam" id="PF00067">
    <property type="entry name" value="p450"/>
    <property type="match status" value="1"/>
</dbReference>
<accession>A0ABY2GZN9</accession>
<feature type="transmembrane region" description="Helical" evidence="6">
    <location>
        <begin position="12"/>
        <end position="34"/>
    </location>
</feature>
<proteinExistence type="inferred from homology"/>
<evidence type="ECO:0000256" key="6">
    <source>
        <dbReference type="SAM" id="Phobius"/>
    </source>
</evidence>
<dbReference type="PANTHER" id="PTHR24305:SF96">
    <property type="entry name" value="CYTOCHROME P450 MONOOXYGENASE STCB-RELATED"/>
    <property type="match status" value="1"/>
</dbReference>
<protein>
    <submittedName>
        <fullName evidence="7">Sterigmatocystin biosynthesis P450 monooxygenase STCB</fullName>
    </submittedName>
</protein>
<dbReference type="SUPFAM" id="SSF48264">
    <property type="entry name" value="Cytochrome P450"/>
    <property type="match status" value="1"/>
</dbReference>
<evidence type="ECO:0000256" key="4">
    <source>
        <dbReference type="ARBA" id="ARBA00023002"/>
    </source>
</evidence>
<keyword evidence="3" id="KW-0479">Metal-binding</keyword>
<keyword evidence="6" id="KW-0812">Transmembrane</keyword>
<gene>
    <name evidence="7" type="ORF">CCMA1212_006912</name>
</gene>
<keyword evidence="6" id="KW-0472">Membrane</keyword>
<evidence type="ECO:0000256" key="3">
    <source>
        <dbReference type="ARBA" id="ARBA00022723"/>
    </source>
</evidence>
<evidence type="ECO:0000256" key="2">
    <source>
        <dbReference type="ARBA" id="ARBA00022617"/>
    </source>
</evidence>
<evidence type="ECO:0000256" key="5">
    <source>
        <dbReference type="ARBA" id="ARBA00023004"/>
    </source>
</evidence>
<keyword evidence="2" id="KW-0349">Heme</keyword>
<dbReference type="GeneID" id="300578552"/>
<dbReference type="GO" id="GO:0004497">
    <property type="term" value="F:monooxygenase activity"/>
    <property type="evidence" value="ECO:0007669"/>
    <property type="project" value="UniProtKB-KW"/>
</dbReference>